<evidence type="ECO:0000259" key="1">
    <source>
        <dbReference type="PROSITE" id="PS50801"/>
    </source>
</evidence>
<comment type="caution">
    <text evidence="2">The sequence shown here is derived from an EMBL/GenBank/DDBJ whole genome shotgun (WGS) entry which is preliminary data.</text>
</comment>
<gene>
    <name evidence="2" type="ORF">BJ971_007651</name>
</gene>
<evidence type="ECO:0000313" key="3">
    <source>
        <dbReference type="Proteomes" id="UP000578112"/>
    </source>
</evidence>
<dbReference type="Proteomes" id="UP000578112">
    <property type="component" value="Unassembled WGS sequence"/>
</dbReference>
<dbReference type="Gene3D" id="3.30.750.24">
    <property type="entry name" value="STAS domain"/>
    <property type="match status" value="1"/>
</dbReference>
<dbReference type="RefSeq" id="WP_184998163.1">
    <property type="nucleotide sequence ID" value="NZ_BOMK01000040.1"/>
</dbReference>
<feature type="domain" description="STAS" evidence="1">
    <location>
        <begin position="13"/>
        <end position="109"/>
    </location>
</feature>
<dbReference type="EMBL" id="JACHNH010000001">
    <property type="protein sequence ID" value="MBB4767095.1"/>
    <property type="molecule type" value="Genomic_DNA"/>
</dbReference>
<reference evidence="2 3" key="1">
    <citation type="submission" date="2020-08" db="EMBL/GenBank/DDBJ databases">
        <title>Sequencing the genomes of 1000 actinobacteria strains.</title>
        <authorList>
            <person name="Klenk H.-P."/>
        </authorList>
    </citation>
    <scope>NUCLEOTIDE SEQUENCE [LARGE SCALE GENOMIC DNA]</scope>
    <source>
        <strain evidence="2 3">DSM 43149</strain>
    </source>
</reference>
<dbReference type="AlphaFoldDB" id="A0A7W7I5Z1"/>
<dbReference type="SUPFAM" id="SSF52091">
    <property type="entry name" value="SpoIIaa-like"/>
    <property type="match status" value="1"/>
</dbReference>
<dbReference type="InterPro" id="IPR002645">
    <property type="entry name" value="STAS_dom"/>
</dbReference>
<evidence type="ECO:0000313" key="2">
    <source>
        <dbReference type="EMBL" id="MBB4767095.1"/>
    </source>
</evidence>
<name>A0A7W7I5Z1_9ACTN</name>
<dbReference type="InterPro" id="IPR036513">
    <property type="entry name" value="STAS_dom_sf"/>
</dbReference>
<keyword evidence="3" id="KW-1185">Reference proteome</keyword>
<proteinExistence type="predicted"/>
<protein>
    <submittedName>
        <fullName evidence="2">Anti-anti-sigma regulatory factor</fullName>
    </submittedName>
</protein>
<accession>A0A7W7I5Z1</accession>
<organism evidence="2 3">
    <name type="scientific">Actinoplanes digitatis</name>
    <dbReference type="NCBI Taxonomy" id="1868"/>
    <lineage>
        <taxon>Bacteria</taxon>
        <taxon>Bacillati</taxon>
        <taxon>Actinomycetota</taxon>
        <taxon>Actinomycetes</taxon>
        <taxon>Micromonosporales</taxon>
        <taxon>Micromonosporaceae</taxon>
        <taxon>Actinoplanes</taxon>
    </lineage>
</organism>
<dbReference type="PROSITE" id="PS50801">
    <property type="entry name" value="STAS"/>
    <property type="match status" value="1"/>
</dbReference>
<sequence length="109" mass="11616">MSNTAVDVRRGVDGSVVVQPHGQVGLECAVHFRQVLVHTVRHVRPARLILDLGDVSDVDPINLGTLAALCDLADDHHVVVFMDNSSAAIAIQLTAAGVPPQRLRARRAG</sequence>